<name>A0A433T0U8_ELYCH</name>
<feature type="domain" description="Amine oxidase" evidence="8">
    <location>
        <begin position="15"/>
        <end position="464"/>
    </location>
</feature>
<proteinExistence type="inferred from homology"/>
<dbReference type="SUPFAM" id="SSF51905">
    <property type="entry name" value="FAD/NAD(P)-binding domain"/>
    <property type="match status" value="1"/>
</dbReference>
<feature type="binding site" evidence="6">
    <location>
        <position position="441"/>
    </location>
    <ligand>
        <name>FAD</name>
        <dbReference type="ChEBI" id="CHEBI:57692"/>
    </ligand>
</feature>
<evidence type="ECO:0000256" key="2">
    <source>
        <dbReference type="ARBA" id="ARBA00004362"/>
    </source>
</evidence>
<feature type="transmembrane region" description="Helical" evidence="7">
    <location>
        <begin position="6"/>
        <end position="24"/>
    </location>
</feature>
<dbReference type="PRINTS" id="PR00757">
    <property type="entry name" value="AMINEOXDASEF"/>
</dbReference>
<evidence type="ECO:0000313" key="9">
    <source>
        <dbReference type="EMBL" id="RUS75174.1"/>
    </source>
</evidence>
<protein>
    <recommendedName>
        <fullName evidence="7">Amine oxidase</fullName>
        <ecNumber evidence="7">1.4.3.-</ecNumber>
    </recommendedName>
</protein>
<evidence type="ECO:0000256" key="4">
    <source>
        <dbReference type="ARBA" id="ARBA00023002"/>
    </source>
</evidence>
<organism evidence="9 10">
    <name type="scientific">Elysia chlorotica</name>
    <name type="common">Eastern emerald elysia</name>
    <name type="synonym">Sea slug</name>
    <dbReference type="NCBI Taxonomy" id="188477"/>
    <lineage>
        <taxon>Eukaryota</taxon>
        <taxon>Metazoa</taxon>
        <taxon>Spiralia</taxon>
        <taxon>Lophotrochozoa</taxon>
        <taxon>Mollusca</taxon>
        <taxon>Gastropoda</taxon>
        <taxon>Heterobranchia</taxon>
        <taxon>Euthyneura</taxon>
        <taxon>Panpulmonata</taxon>
        <taxon>Sacoglossa</taxon>
        <taxon>Placobranchoidea</taxon>
        <taxon>Plakobranchidae</taxon>
        <taxon>Elysia</taxon>
    </lineage>
</organism>
<feature type="binding site" evidence="6">
    <location>
        <position position="358"/>
    </location>
    <ligand>
        <name>substrate</name>
    </ligand>
</feature>
<dbReference type="PANTHER" id="PTHR43563">
    <property type="entry name" value="AMINE OXIDASE"/>
    <property type="match status" value="1"/>
</dbReference>
<keyword evidence="10" id="KW-1185">Reference proteome</keyword>
<evidence type="ECO:0000256" key="5">
    <source>
        <dbReference type="ARBA" id="ARBA00048448"/>
    </source>
</evidence>
<keyword evidence="7" id="KW-0472">Membrane</keyword>
<dbReference type="GO" id="GO:0097621">
    <property type="term" value="F:monoamine oxidase activity"/>
    <property type="evidence" value="ECO:0007669"/>
    <property type="project" value="UniProtKB-EC"/>
</dbReference>
<dbReference type="Proteomes" id="UP000271974">
    <property type="component" value="Unassembled WGS sequence"/>
</dbReference>
<evidence type="ECO:0000313" key="10">
    <source>
        <dbReference type="Proteomes" id="UP000271974"/>
    </source>
</evidence>
<dbReference type="SUPFAM" id="SSF54373">
    <property type="entry name" value="FAD-linked reductases, C-terminal domain"/>
    <property type="match status" value="1"/>
</dbReference>
<dbReference type="GO" id="GO:0005741">
    <property type="term" value="C:mitochondrial outer membrane"/>
    <property type="evidence" value="ECO:0007669"/>
    <property type="project" value="UniProtKB-SubCell"/>
</dbReference>
<feature type="binding site" evidence="6">
    <location>
        <position position="16"/>
    </location>
    <ligand>
        <name>FAD</name>
        <dbReference type="ChEBI" id="CHEBI:57692"/>
    </ligand>
</feature>
<dbReference type="PANTHER" id="PTHR43563:SF14">
    <property type="entry name" value="AMINE OXIDASE"/>
    <property type="match status" value="1"/>
</dbReference>
<evidence type="ECO:0000256" key="1">
    <source>
        <dbReference type="ARBA" id="ARBA00001974"/>
    </source>
</evidence>
<comment type="similarity">
    <text evidence="3 7">Belongs to the flavin monoamine oxidase family.</text>
</comment>
<dbReference type="AlphaFoldDB" id="A0A433T0U8"/>
<dbReference type="Gene3D" id="1.10.405.10">
    <property type="entry name" value="Guanine Nucleotide Dissociation Inhibitor, domain 1"/>
    <property type="match status" value="1"/>
</dbReference>
<dbReference type="GO" id="GO:0008131">
    <property type="term" value="F:primary methylamine oxidase activity"/>
    <property type="evidence" value="ECO:0007669"/>
    <property type="project" value="UniProtKB-ARBA"/>
</dbReference>
<dbReference type="STRING" id="188477.A0A433T0U8"/>
<keyword evidence="4 7" id="KW-0560">Oxidoreductase</keyword>
<comment type="caution">
    <text evidence="9">The sequence shown here is derived from an EMBL/GenBank/DDBJ whole genome shotgun (WGS) entry which is preliminary data.</text>
</comment>
<keyword evidence="7" id="KW-0274">FAD</keyword>
<dbReference type="EMBL" id="RQTK01000765">
    <property type="protein sequence ID" value="RUS75174.1"/>
    <property type="molecule type" value="Genomic_DNA"/>
</dbReference>
<dbReference type="InterPro" id="IPR001613">
    <property type="entry name" value="Flavin_amine_oxidase"/>
</dbReference>
<evidence type="ECO:0000256" key="6">
    <source>
        <dbReference type="PIRSR" id="PIRSR601613-1"/>
    </source>
</evidence>
<gene>
    <name evidence="9" type="ORF">EGW08_017055</name>
</gene>
<dbReference type="Gene3D" id="3.50.50.60">
    <property type="entry name" value="FAD/NAD(P)-binding domain"/>
    <property type="match status" value="1"/>
</dbReference>
<evidence type="ECO:0000256" key="3">
    <source>
        <dbReference type="ARBA" id="ARBA00005995"/>
    </source>
</evidence>
<evidence type="ECO:0000259" key="8">
    <source>
        <dbReference type="Pfam" id="PF01593"/>
    </source>
</evidence>
<dbReference type="InterPro" id="IPR002937">
    <property type="entry name" value="Amino_oxidase"/>
</dbReference>
<comment type="catalytic activity">
    <reaction evidence="5">
        <text>a secondary aliphatic amine + O2 + H2O = a primary amine + an aldehyde + H2O2</text>
        <dbReference type="Rhea" id="RHEA:26414"/>
        <dbReference type="ChEBI" id="CHEBI:15377"/>
        <dbReference type="ChEBI" id="CHEBI:15379"/>
        <dbReference type="ChEBI" id="CHEBI:16240"/>
        <dbReference type="ChEBI" id="CHEBI:17478"/>
        <dbReference type="ChEBI" id="CHEBI:58855"/>
        <dbReference type="ChEBI" id="CHEBI:65296"/>
        <dbReference type="EC" id="1.4.3.4"/>
    </reaction>
</comment>
<feature type="transmembrane region" description="Helical" evidence="7">
    <location>
        <begin position="512"/>
        <end position="537"/>
    </location>
</feature>
<keyword evidence="7" id="KW-0285">Flavoprotein</keyword>
<dbReference type="Pfam" id="PF01593">
    <property type="entry name" value="Amino_oxidase"/>
    <property type="match status" value="1"/>
</dbReference>
<reference evidence="9 10" key="1">
    <citation type="submission" date="2019-01" db="EMBL/GenBank/DDBJ databases">
        <title>A draft genome assembly of the solar-powered sea slug Elysia chlorotica.</title>
        <authorList>
            <person name="Cai H."/>
            <person name="Li Q."/>
            <person name="Fang X."/>
            <person name="Li J."/>
            <person name="Curtis N.E."/>
            <person name="Altenburger A."/>
            <person name="Shibata T."/>
            <person name="Feng M."/>
            <person name="Maeda T."/>
            <person name="Schwartz J.A."/>
            <person name="Shigenobu S."/>
            <person name="Lundholm N."/>
            <person name="Nishiyama T."/>
            <person name="Yang H."/>
            <person name="Hasebe M."/>
            <person name="Li S."/>
            <person name="Pierce S.K."/>
            <person name="Wang J."/>
        </authorList>
    </citation>
    <scope>NUCLEOTIDE SEQUENCE [LARGE SCALE GENOMIC DNA]</scope>
    <source>
        <strain evidence="9">EC2010</strain>
        <tissue evidence="9">Whole organism of an adult</tissue>
    </source>
</reference>
<keyword evidence="7" id="KW-1133">Transmembrane helix</keyword>
<comment type="subcellular location">
    <subcellularLocation>
        <location evidence="2">Mitochondrion outer membrane</location>
        <topology evidence="2">Single-pass type IV membrane protein</topology>
        <orientation evidence="2">Cytoplasmic side</orientation>
    </subcellularLocation>
</comment>
<evidence type="ECO:0000256" key="7">
    <source>
        <dbReference type="RuleBase" id="RU362067"/>
    </source>
</evidence>
<feature type="binding site" evidence="6">
    <location>
        <position position="243"/>
    </location>
    <ligand>
        <name>FAD</name>
        <dbReference type="ChEBI" id="CHEBI:57692"/>
    </ligand>
</feature>
<dbReference type="Gene3D" id="3.90.660.10">
    <property type="match status" value="1"/>
</dbReference>
<sequence>MGDSLFDVIVIGGGISGLTAAYTVKKKMPHAKVIVLEGKDRVGGRTHSVPLVGNKGVHRWDMGGQWVGTCQTHVMRMLGELGLETYPQYTAGQKLQQLGGSKVTSYSSDIPSLSFLALVDLYWHMAKTDWYRRQISITDPFSHPRANEWDAISLAGFMDQTLYTRGARDAVEAACRVVLGCEPSQVSFLFYLVYIHMADGLEKLLETKQGAAQEFRIKGGAQEISLKLMKSIGEDAVRLADPVISVNQTDKAVEVTTASGWQGSASFVIMATPPKAMEYMKFEPRLSSVRENLMKFMPMGSLTKIILTYETAFWREAGLSGEIVSNGGGPVLTSCPKGPVCLSYDATSENGSPALVAFLGGDLAVAYAEMSAKVRQEAVLEHLSIFFGPQVRLFLDYAEKDWNLEPLSWGSPVSLLTPGGMGLYSSTVRRPEGRLHFAGTEAATIWSGYMSGAIQAGEATAMSVVHRISPSCLSHEELEAVIPFLAQDHQEKGDANLVFSVLMREKKKYAGYGWWVLSAGLGLGIVVGSVYLAGLALRKSDIDWS</sequence>
<comment type="cofactor">
    <cofactor evidence="1 7">
        <name>FAD</name>
        <dbReference type="ChEBI" id="CHEBI:57692"/>
    </cofactor>
</comment>
<dbReference type="EC" id="1.4.3.-" evidence="7"/>
<accession>A0A433T0U8</accession>
<dbReference type="InterPro" id="IPR036188">
    <property type="entry name" value="FAD/NAD-bd_sf"/>
</dbReference>
<dbReference type="InterPro" id="IPR050703">
    <property type="entry name" value="Flavin_MAO"/>
</dbReference>
<keyword evidence="7" id="KW-0812">Transmembrane</keyword>
<dbReference type="OrthoDB" id="7777654at2759"/>